<dbReference type="RefSeq" id="WP_154532335.1">
    <property type="nucleotide sequence ID" value="NZ_VULX01000031.1"/>
</dbReference>
<keyword evidence="2" id="KW-1185">Reference proteome</keyword>
<comment type="caution">
    <text evidence="1">The sequence shown here is derived from an EMBL/GenBank/DDBJ whole genome shotgun (WGS) entry which is preliminary data.</text>
</comment>
<organism evidence="1 2">
    <name type="scientific">Inconstantimicrobium porci</name>
    <dbReference type="NCBI Taxonomy" id="2652291"/>
    <lineage>
        <taxon>Bacteria</taxon>
        <taxon>Bacillati</taxon>
        <taxon>Bacillota</taxon>
        <taxon>Clostridia</taxon>
        <taxon>Eubacteriales</taxon>
        <taxon>Clostridiaceae</taxon>
        <taxon>Inconstantimicrobium</taxon>
    </lineage>
</organism>
<gene>
    <name evidence="1" type="ORF">FYJ33_13805</name>
</gene>
<dbReference type="EMBL" id="VULX01000031">
    <property type="protein sequence ID" value="MSR92437.1"/>
    <property type="molecule type" value="Genomic_DNA"/>
</dbReference>
<sequence length="125" mass="14692">MSVYNDLTKYLNDNNIKFEEEEIDKNVYQFAFKMEKQINVFVYEYSHIKIFIPLGVSVNDNDAEKAVSRVNEINVETYGYETVLLENNYYFIKTIPLMFDLKADDLINIIKQAEKKVEEVVGKIS</sequence>
<name>A0A7X2N0D9_9CLOT</name>
<protein>
    <submittedName>
        <fullName evidence="1">Uncharacterized protein</fullName>
    </submittedName>
</protein>
<reference evidence="1 2" key="1">
    <citation type="submission" date="2019-08" db="EMBL/GenBank/DDBJ databases">
        <title>In-depth cultivation of the pig gut microbiome towards novel bacterial diversity and tailored functional studies.</title>
        <authorList>
            <person name="Wylensek D."/>
            <person name="Hitch T.C.A."/>
            <person name="Clavel T."/>
        </authorList>
    </citation>
    <scope>NUCLEOTIDE SEQUENCE [LARGE SCALE GENOMIC DNA]</scope>
    <source>
        <strain evidence="1 2">WCA-383-APC-5B</strain>
    </source>
</reference>
<evidence type="ECO:0000313" key="2">
    <source>
        <dbReference type="Proteomes" id="UP000460287"/>
    </source>
</evidence>
<dbReference type="AlphaFoldDB" id="A0A7X2N0D9"/>
<proteinExistence type="predicted"/>
<evidence type="ECO:0000313" key="1">
    <source>
        <dbReference type="EMBL" id="MSR92437.1"/>
    </source>
</evidence>
<accession>A0A7X2N0D9</accession>
<dbReference type="Proteomes" id="UP000460287">
    <property type="component" value="Unassembled WGS sequence"/>
</dbReference>